<accession>A0ACA9TC28</accession>
<keyword evidence="2" id="KW-1185">Reference proteome</keyword>
<reference evidence="1" key="2">
    <citation type="submission" date="2021-10" db="EMBL/GenBank/DDBJ databases">
        <authorList>
            <person name="Piombo E."/>
        </authorList>
    </citation>
    <scope>NUCLEOTIDE SEQUENCE</scope>
</reference>
<name>A0ACA9TC28_BIOOC</name>
<protein>
    <submittedName>
        <fullName evidence="1">Uncharacterized protein</fullName>
    </submittedName>
</protein>
<organism evidence="1 2">
    <name type="scientific">Clonostachys rosea f. rosea IK726</name>
    <dbReference type="NCBI Taxonomy" id="1349383"/>
    <lineage>
        <taxon>Eukaryota</taxon>
        <taxon>Fungi</taxon>
        <taxon>Dikarya</taxon>
        <taxon>Ascomycota</taxon>
        <taxon>Pezizomycotina</taxon>
        <taxon>Sordariomycetes</taxon>
        <taxon>Hypocreomycetidae</taxon>
        <taxon>Hypocreales</taxon>
        <taxon>Bionectriaceae</taxon>
        <taxon>Clonostachys</taxon>
    </lineage>
</organism>
<comment type="caution">
    <text evidence="1">The sequence shown here is derived from an EMBL/GenBank/DDBJ whole genome shotgun (WGS) entry which is preliminary data.</text>
</comment>
<proteinExistence type="predicted"/>
<gene>
    <name evidence="1" type="ORF">CRV2_00006863</name>
</gene>
<evidence type="ECO:0000313" key="1">
    <source>
        <dbReference type="EMBL" id="CAG9938438.1"/>
    </source>
</evidence>
<reference evidence="1" key="1">
    <citation type="submission" date="2020-04" db="EMBL/GenBank/DDBJ databases">
        <authorList>
            <person name="Broberg M."/>
        </authorList>
    </citation>
    <scope>NUCLEOTIDE SEQUENCE</scope>
</reference>
<sequence length="294" mass="33853">MLLLCCLTILHYLIILPSSAREQVKVIRIRPTSADSKKANQFQIAPDETNAGVKFSAQECDVTNMIARTFKREEIEHKYKDLFAQIMGATIDQEPLHQAVRELTEDEVKVLSTDVKTKLYNFRRYRHPGKKQFCSWMTHESQTMIQRQSDRPQKFTEGTSPQHAKRRAQYLKNANAYRKEYLESHASDFIDGEKPSLQQNDNSVKDRKFDADINLTPLEKLASDIPKYIFLNKTTGDRIHFENLRSHVGDASGIPDTTSKRASWSVYFFAWLEPFLAAGSSLREIRISTSETCI</sequence>
<dbReference type="Proteomes" id="UP000836387">
    <property type="component" value="Unassembled WGS sequence"/>
</dbReference>
<evidence type="ECO:0000313" key="2">
    <source>
        <dbReference type="Proteomes" id="UP000836387"/>
    </source>
</evidence>
<dbReference type="EMBL" id="CADEHS020000002">
    <property type="protein sequence ID" value="CAG9938438.1"/>
    <property type="molecule type" value="Genomic_DNA"/>
</dbReference>